<feature type="transmembrane region" description="Helical" evidence="2">
    <location>
        <begin position="99"/>
        <end position="118"/>
    </location>
</feature>
<dbReference type="AlphaFoldDB" id="A0A6J7D796"/>
<dbReference type="EMBL" id="CAFBLM010000018">
    <property type="protein sequence ID" value="CAB4866822.1"/>
    <property type="molecule type" value="Genomic_DNA"/>
</dbReference>
<feature type="transmembrane region" description="Helical" evidence="2">
    <location>
        <begin position="125"/>
        <end position="147"/>
    </location>
</feature>
<evidence type="ECO:0000256" key="1">
    <source>
        <dbReference type="SAM" id="MobiDB-lite"/>
    </source>
</evidence>
<feature type="transmembrane region" description="Helical" evidence="2">
    <location>
        <begin position="167"/>
        <end position="192"/>
    </location>
</feature>
<accession>A0A6J7D796</accession>
<gene>
    <name evidence="3" type="ORF">UFOPK3401_00571</name>
</gene>
<keyword evidence="2" id="KW-0812">Transmembrane</keyword>
<evidence type="ECO:0000313" key="3">
    <source>
        <dbReference type="EMBL" id="CAB4866822.1"/>
    </source>
</evidence>
<keyword evidence="2" id="KW-0472">Membrane</keyword>
<proteinExistence type="predicted"/>
<keyword evidence="2" id="KW-1133">Transmembrane helix</keyword>
<name>A0A6J7D796_9ZZZZ</name>
<reference evidence="3" key="1">
    <citation type="submission" date="2020-05" db="EMBL/GenBank/DDBJ databases">
        <authorList>
            <person name="Chiriac C."/>
            <person name="Salcher M."/>
            <person name="Ghai R."/>
            <person name="Kavagutti S V."/>
        </authorList>
    </citation>
    <scope>NUCLEOTIDE SEQUENCE</scope>
</reference>
<protein>
    <submittedName>
        <fullName evidence="3">Unannotated protein</fullName>
    </submittedName>
</protein>
<sequence>MAASTRALPRVGYPRLAVLLAIVATASLSFGALTRWINAGYGLTASAPVTPTDLAAATATSASAGPGAAAALTTTTTAASTNDLTTAAPFVQSLSGISGAWAVFTLLGIIGIALAFFITNRRIRLSVVLILDLIFAAIAVSILNGFLQESASQTGLSQITTDPSAAAKTYFIISAICAVVLISAVALIRTFLARARMKSARISALIPEQTATDSALPSYSDEPYLDLSQNPPALAGSASPFTTS</sequence>
<evidence type="ECO:0000256" key="2">
    <source>
        <dbReference type="SAM" id="Phobius"/>
    </source>
</evidence>
<feature type="region of interest" description="Disordered" evidence="1">
    <location>
        <begin position="216"/>
        <end position="244"/>
    </location>
</feature>
<organism evidence="3">
    <name type="scientific">freshwater metagenome</name>
    <dbReference type="NCBI Taxonomy" id="449393"/>
    <lineage>
        <taxon>unclassified sequences</taxon>
        <taxon>metagenomes</taxon>
        <taxon>ecological metagenomes</taxon>
    </lineage>
</organism>